<name>A0AAV2I083_LYMST</name>
<feature type="region of interest" description="Disordered" evidence="6">
    <location>
        <begin position="500"/>
        <end position="562"/>
    </location>
</feature>
<evidence type="ECO:0000256" key="5">
    <source>
        <dbReference type="PROSITE-ProRule" id="PRU00560"/>
    </source>
</evidence>
<dbReference type="Gene3D" id="1.25.40.20">
    <property type="entry name" value="Ankyrin repeat-containing domain"/>
    <property type="match status" value="1"/>
</dbReference>
<feature type="domain" description="UvrD-like helicase ATP-binding" evidence="7">
    <location>
        <begin position="817"/>
        <end position="1271"/>
    </location>
</feature>
<organism evidence="8 9">
    <name type="scientific">Lymnaea stagnalis</name>
    <name type="common">Great pond snail</name>
    <name type="synonym">Helix stagnalis</name>
    <dbReference type="NCBI Taxonomy" id="6523"/>
    <lineage>
        <taxon>Eukaryota</taxon>
        <taxon>Metazoa</taxon>
        <taxon>Spiralia</taxon>
        <taxon>Lophotrochozoa</taxon>
        <taxon>Mollusca</taxon>
        <taxon>Gastropoda</taxon>
        <taxon>Heterobranchia</taxon>
        <taxon>Euthyneura</taxon>
        <taxon>Panpulmonata</taxon>
        <taxon>Hygrophila</taxon>
        <taxon>Lymnaeoidea</taxon>
        <taxon>Lymnaeidae</taxon>
        <taxon>Lymnaea</taxon>
    </lineage>
</organism>
<sequence>METFIVPKHLQNLTDDKGNTVLHHLATLKGTDQMRDFLGDYLPSMGVDVMAVNKDRKLAIDLTSPTDILRITLQRKMKEGNHIREQSKGRERKAKEEKKVEQKKESGDVRRKVQENKKADENQTKKPNTDDGKKSKPVKQKSKGPCDQCEIKLEEALAQQKEENYEKAYLSLVEVITSPHSTDVRHKSLRETSLQRLAALLSCNVTRDIPIILVSRLNPEGIKDLLDQLAQRKNWRLLEMLVTKTRMAGKAKALANFARSMSLLDAIVEPSADGLESTKIGLINLLQTNGAKFDKSTSAAALETCMKSSEWKVVLKLLTMGANPKGITLTPNDTPNHAALQVALVKEPGNFSIMEELRTIYEKDNASHPYLNVSCIDEDGNTLLHLAAMAKFSQHSLRAVEMLCGRHAPAGVPNKEGKLPIQCLPSLTDRRCQYLKNAMGRQGVSTRNLPGKVAGSKDQTKSGPPKEGPITGKRNIEAARSTAEQILKEIPDVSFDFLLEKGDSKGNADQNQQDSEEEEEDDDDSEDSSAETSVSEQENYDFDGGKSSDSKEDHSEEGSVELDVKSFDNLEWDVECTEEVWSLLRNRKERLAPKDSNSGENQKKTRKERIPDFLKEIIVKKIQQLASGDWRPQLQSPIKGVPDTLLLYRILLPQGASLIWELAVAFSPRRSETAERLLATGAGEDMSAVKGGRIYSELIRIWTVVLKNSDLRRAVRKIVSAHEKGKSCIIQKKLQGLSSSQFSGKEVITRFPELYVERSSDHSAVHMEVQNKFEKLLFPPASTHKNEFHILKFYSFSSSLVSAILNNSDTKIDFPFRVTDFEHAIINVDSSSPLLLLGRSGTGKTTCCLYRLWSVFLCYWEQAVKHGRPLLPRSDLPENLDFDNNPEETSAPKNESAVPAPDSHEFLDDVSDDDSSSQADADDDHGTWFEHLHQVFVTKNPVLCTEVEKNFLKLRHASAILLEHNSRATKSLPNTLQEVDDLCFPLFLTSRQLLLMLDASADGEPFFPRDEDLALKVDIPGWGTQEDIFNIAPLIHDFLVDSSEDEEDEGSVRVKNIQHNGARSKLKADPRRECTYEIFSEIWPKVTKKIQIDCHPSLVWTEIMSFIKGSFEALYTEKGYLEKNQYLELGRKRAPNFSGDRTQVYEVFLRYHSYKQQHFLFDEADLVFKVYTRLRTMTYCPWTFHEIYVDETQDFTQAELALLVSLCYDPNKMFLTGDTAQSIMRGISFRFSDLRALFHYAKETAKENEKYLAKIEVPKKIHQLRHNYRSHTGILSLASAVLDILTELFPDSFDPLQKDQGMFAGPKPVIIESCSPGDLALLLTGNRRKTSHIEFGAHQAILVVNEEAKTHLPEELSTGIILTIYESKGLEFDDILIYNFFKDSQTKKEWRVVTAILEKLASRGDQEGQGDDNLVEIDTDVLSQSSRPRPLQFDPNQHKILNSELKHLYTALTRARVNVWIFDEDEEKRAPMFEYFKALKLVKCMASGSTEDITEEIMFTETSSPREWRLAGDNYMKQRLYTIAAKCYRKASQPEKEKLANAYQTALEASRKKTSPREIRDLYLLAGTQFLKCDDLHKAALCFQNSQDYQLAALAFKKNGQLEEAAVQYRRCQNPVEESHCLEELGLFGRAIRVLVDQKMFDRAIDCLHRYDMLVNKLKQEKRALPAVLIENKPSSSEENLCYSAATHYFERSEKGKCLAAINRVQDKGSQIRFLQEKGFWVEAAEKMMEDGQTEQAATLMLRSGETDKALEYARSGLHKQQTAFIHLVLAHKHETKDNFDLEKIKYHGSKALESYIEQSDFGGRAKAKLILGKHTMDVKLLKEAFNDFNKEKPPNEAGKLECFGAFMETKQEPLTLEECQRAVNNIRQAFSMVQVLRDTKRDKNEQQLLYLSFYGVELDVDKQQVTWYPHEYPLCHCLMTSFGLLKGEVSDKVTMDKAEVVCALDKQLLSWISSWSLKVKQSLDVLVPPHLLCSNYLEGLPCDLATCKNKHGRYSAEETDALNMLNTAALFDHHLQTGLENLTEENNLKSDLDSLTNVSVKWKSAKDLLRFLVPLYPSQNRTAFDKVKPLVAKARISKDSVAQVERYLTYLWQNPGRVGKGKSKNVIKERCKSCDWIVQACFFSALLNFEHLNVADEVQSLEKHLMTNVKPWFHKGQKYALFKPSRSRTDNKVMVETIGTRFIESMEFLKNEQDPKEAVFSFTKMISILGTRNKLPLMPAMEHLVFWMEFHFCLLWFFIAQVAVGSHTNPLKPPFYVTSTMFANVNLVNTLMGDSTIQELVILYERHEIKPMFKRQDHLCNFLVGNNKFSAFSLINYFNDLCASSPAQHALAERVLLLTVITLLNIPEGFVSSDYEVPIRIELFKLHVTESMPSSLQLFLNEIKKAATYKDVAVAAMTYLRTRGHVNVFQCQWLGRSTCQMNWKEFQVADYSKQSFSNINLQDLVKSSLQQVQVPIHGDEPDVMDEEDLRKMEAKKLAIEEEEKRKTSIKKIIRLLKVNVMLKRLERKSYKNFEWEELFRNYTISSQSCGICGTTFEPTDGDVDPSSEDISDVPVLQTRDAHNKTEAHQKAYKDFVAFKQVYGSQIHSALDVVKRFLIGNQVEENSTIYTEVRFDVSKLLNAFTDFNSLFNTVLIQRKWSEQQAVLDAFRNLQDEFSRKKDNIASQFHRFQKGEGNPNTRERTDRDQEVTEGVLDIEPTAAQDHGKPVQENFRTQRRSRQNRRPDYRREGRQHYEDYPPEGNYHYDQAPRRFRQAYHGQERQGYYYGQERQDYEGRPDYFRLENRGNRRGGQRYFTKNRDSYMKDLPPRFKDQFNH</sequence>
<evidence type="ECO:0000259" key="7">
    <source>
        <dbReference type="PROSITE" id="PS51198"/>
    </source>
</evidence>
<feature type="binding site" evidence="5">
    <location>
        <begin position="838"/>
        <end position="845"/>
    </location>
    <ligand>
        <name>ATP</name>
        <dbReference type="ChEBI" id="CHEBI:30616"/>
    </ligand>
</feature>
<proteinExistence type="predicted"/>
<dbReference type="SUPFAM" id="SSF52540">
    <property type="entry name" value="P-loop containing nucleoside triphosphate hydrolases"/>
    <property type="match status" value="1"/>
</dbReference>
<comment type="caution">
    <text evidence="8">The sequence shown here is derived from an EMBL/GenBank/DDBJ whole genome shotgun (WGS) entry which is preliminary data.</text>
</comment>
<dbReference type="GO" id="GO:0005524">
    <property type="term" value="F:ATP binding"/>
    <property type="evidence" value="ECO:0007669"/>
    <property type="project" value="UniProtKB-UniRule"/>
</dbReference>
<feature type="region of interest" description="Disordered" evidence="6">
    <location>
        <begin position="79"/>
        <end position="145"/>
    </location>
</feature>
<dbReference type="InterPro" id="IPR011990">
    <property type="entry name" value="TPR-like_helical_dom_sf"/>
</dbReference>
<feature type="compositionally biased region" description="Acidic residues" evidence="6">
    <location>
        <begin position="908"/>
        <end position="923"/>
    </location>
</feature>
<feature type="region of interest" description="Disordered" evidence="6">
    <location>
        <begin position="875"/>
        <end position="923"/>
    </location>
</feature>
<evidence type="ECO:0000313" key="8">
    <source>
        <dbReference type="EMBL" id="CAL1538728.1"/>
    </source>
</evidence>
<feature type="compositionally biased region" description="Basic and acidic residues" evidence="6">
    <location>
        <begin position="79"/>
        <end position="134"/>
    </location>
</feature>
<dbReference type="GO" id="GO:0016787">
    <property type="term" value="F:hydrolase activity"/>
    <property type="evidence" value="ECO:0007669"/>
    <property type="project" value="UniProtKB-UniRule"/>
</dbReference>
<reference evidence="8 9" key="1">
    <citation type="submission" date="2024-04" db="EMBL/GenBank/DDBJ databases">
        <authorList>
            <consortium name="Genoscope - CEA"/>
            <person name="William W."/>
        </authorList>
    </citation>
    <scope>NUCLEOTIDE SEQUENCE [LARGE SCALE GENOMIC DNA]</scope>
</reference>
<dbReference type="PANTHER" id="PTHR21529">
    <property type="entry name" value="MAMMARY TURMOR VIRUS RECEPTOR HOMOLOG 1, 2 MTVR1, 2"/>
    <property type="match status" value="1"/>
</dbReference>
<protein>
    <recommendedName>
        <fullName evidence="7">UvrD-like helicase ATP-binding domain-containing protein</fullName>
    </recommendedName>
</protein>
<dbReference type="Gene3D" id="1.10.10.160">
    <property type="match status" value="1"/>
</dbReference>
<dbReference type="InterPro" id="IPR014016">
    <property type="entry name" value="UvrD-like_ATP-bd"/>
</dbReference>
<keyword evidence="3 5" id="KW-0347">Helicase</keyword>
<evidence type="ECO:0000256" key="1">
    <source>
        <dbReference type="ARBA" id="ARBA00022741"/>
    </source>
</evidence>
<dbReference type="EMBL" id="CAXITT010000310">
    <property type="protein sequence ID" value="CAL1538728.1"/>
    <property type="molecule type" value="Genomic_DNA"/>
</dbReference>
<evidence type="ECO:0000256" key="6">
    <source>
        <dbReference type="SAM" id="MobiDB-lite"/>
    </source>
</evidence>
<keyword evidence="1 5" id="KW-0547">Nucleotide-binding</keyword>
<feature type="compositionally biased region" description="Basic and acidic residues" evidence="6">
    <location>
        <begin position="2680"/>
        <end position="2689"/>
    </location>
</feature>
<dbReference type="SUPFAM" id="SSF48452">
    <property type="entry name" value="TPR-like"/>
    <property type="match status" value="1"/>
</dbReference>
<dbReference type="Proteomes" id="UP001497497">
    <property type="component" value="Unassembled WGS sequence"/>
</dbReference>
<feature type="region of interest" description="Disordered" evidence="6">
    <location>
        <begin position="2667"/>
        <end position="2746"/>
    </location>
</feature>
<dbReference type="PANTHER" id="PTHR21529:SF4">
    <property type="entry name" value="TPR AND ANKYRIN REPEAT-CONTAINING PROTEIN 1"/>
    <property type="match status" value="1"/>
</dbReference>
<dbReference type="Gene3D" id="1.25.40.10">
    <property type="entry name" value="Tetratricopeptide repeat domain"/>
    <property type="match status" value="1"/>
</dbReference>
<dbReference type="InterPro" id="IPR036770">
    <property type="entry name" value="Ankyrin_rpt-contain_sf"/>
</dbReference>
<keyword evidence="9" id="KW-1185">Reference proteome</keyword>
<dbReference type="GO" id="GO:0004386">
    <property type="term" value="F:helicase activity"/>
    <property type="evidence" value="ECO:0007669"/>
    <property type="project" value="UniProtKB-UniRule"/>
</dbReference>
<evidence type="ECO:0000256" key="4">
    <source>
        <dbReference type="ARBA" id="ARBA00022840"/>
    </source>
</evidence>
<evidence type="ECO:0000256" key="3">
    <source>
        <dbReference type="ARBA" id="ARBA00022806"/>
    </source>
</evidence>
<dbReference type="Pfam" id="PF00580">
    <property type="entry name" value="UvrD-helicase"/>
    <property type="match status" value="1"/>
</dbReference>
<evidence type="ECO:0000313" key="9">
    <source>
        <dbReference type="Proteomes" id="UP001497497"/>
    </source>
</evidence>
<dbReference type="SUPFAM" id="SSF48403">
    <property type="entry name" value="Ankyrin repeat"/>
    <property type="match status" value="1"/>
</dbReference>
<dbReference type="Gene3D" id="3.40.50.300">
    <property type="entry name" value="P-loop containing nucleotide triphosphate hydrolases"/>
    <property type="match status" value="2"/>
</dbReference>
<evidence type="ECO:0000256" key="2">
    <source>
        <dbReference type="ARBA" id="ARBA00022801"/>
    </source>
</evidence>
<dbReference type="InterPro" id="IPR013986">
    <property type="entry name" value="DExx_box_DNA_helicase_dom_sf"/>
</dbReference>
<feature type="region of interest" description="Disordered" evidence="6">
    <location>
        <begin position="438"/>
        <end position="474"/>
    </location>
</feature>
<feature type="compositionally biased region" description="Basic and acidic residues" evidence="6">
    <location>
        <begin position="543"/>
        <end position="562"/>
    </location>
</feature>
<dbReference type="InterPro" id="IPR027417">
    <property type="entry name" value="P-loop_NTPase"/>
</dbReference>
<keyword evidence="4 5" id="KW-0067">ATP-binding</keyword>
<feature type="compositionally biased region" description="Basic and acidic residues" evidence="6">
    <location>
        <begin position="2723"/>
        <end position="2737"/>
    </location>
</feature>
<dbReference type="PROSITE" id="PS51198">
    <property type="entry name" value="UVRD_HELICASE_ATP_BIND"/>
    <property type="match status" value="1"/>
</dbReference>
<dbReference type="InterPro" id="IPR039904">
    <property type="entry name" value="TRANK1"/>
</dbReference>
<feature type="compositionally biased region" description="Acidic residues" evidence="6">
    <location>
        <begin position="514"/>
        <end position="529"/>
    </location>
</feature>
<gene>
    <name evidence="8" type="ORF">GSLYS_00012549001</name>
</gene>
<accession>A0AAV2I083</accession>
<keyword evidence="2 5" id="KW-0378">Hydrolase</keyword>